<dbReference type="AlphaFoldDB" id="A0A165GL73"/>
<keyword evidence="3" id="KW-1185">Reference proteome</keyword>
<feature type="signal peptide" evidence="1">
    <location>
        <begin position="1"/>
        <end position="34"/>
    </location>
</feature>
<name>A0A165GL73_EXIGL</name>
<dbReference type="InParanoid" id="A0A165GL73"/>
<evidence type="ECO:0000313" key="2">
    <source>
        <dbReference type="EMBL" id="KZV90684.1"/>
    </source>
</evidence>
<feature type="non-terminal residue" evidence="2">
    <location>
        <position position="1"/>
    </location>
</feature>
<proteinExistence type="predicted"/>
<gene>
    <name evidence="2" type="ORF">EXIGLDRAFT_720115</name>
</gene>
<dbReference type="EMBL" id="KV426043">
    <property type="protein sequence ID" value="KZV90684.1"/>
    <property type="molecule type" value="Genomic_DNA"/>
</dbReference>
<keyword evidence="1" id="KW-0732">Signal</keyword>
<evidence type="ECO:0000256" key="1">
    <source>
        <dbReference type="SAM" id="SignalP"/>
    </source>
</evidence>
<sequence length="63" mass="6917">PRFWMHSSASSVVHFRSTLLSLAFCSSTLPAAPAHTDSRGTALLSQRLTLHVVHGVYSSLIYF</sequence>
<evidence type="ECO:0000313" key="3">
    <source>
        <dbReference type="Proteomes" id="UP000077266"/>
    </source>
</evidence>
<dbReference type="Proteomes" id="UP000077266">
    <property type="component" value="Unassembled WGS sequence"/>
</dbReference>
<feature type="chain" id="PRO_5007858183" evidence="1">
    <location>
        <begin position="35"/>
        <end position="63"/>
    </location>
</feature>
<reference evidence="2 3" key="1">
    <citation type="journal article" date="2016" name="Mol. Biol. Evol.">
        <title>Comparative Genomics of Early-Diverging Mushroom-Forming Fungi Provides Insights into the Origins of Lignocellulose Decay Capabilities.</title>
        <authorList>
            <person name="Nagy L.G."/>
            <person name="Riley R."/>
            <person name="Tritt A."/>
            <person name="Adam C."/>
            <person name="Daum C."/>
            <person name="Floudas D."/>
            <person name="Sun H."/>
            <person name="Yadav J.S."/>
            <person name="Pangilinan J."/>
            <person name="Larsson K.H."/>
            <person name="Matsuura K."/>
            <person name="Barry K."/>
            <person name="Labutti K."/>
            <person name="Kuo R."/>
            <person name="Ohm R.A."/>
            <person name="Bhattacharya S.S."/>
            <person name="Shirouzu T."/>
            <person name="Yoshinaga Y."/>
            <person name="Martin F.M."/>
            <person name="Grigoriev I.V."/>
            <person name="Hibbett D.S."/>
        </authorList>
    </citation>
    <scope>NUCLEOTIDE SEQUENCE [LARGE SCALE GENOMIC DNA]</scope>
    <source>
        <strain evidence="2 3">HHB12029</strain>
    </source>
</reference>
<accession>A0A165GL73</accession>
<organism evidence="2 3">
    <name type="scientific">Exidia glandulosa HHB12029</name>
    <dbReference type="NCBI Taxonomy" id="1314781"/>
    <lineage>
        <taxon>Eukaryota</taxon>
        <taxon>Fungi</taxon>
        <taxon>Dikarya</taxon>
        <taxon>Basidiomycota</taxon>
        <taxon>Agaricomycotina</taxon>
        <taxon>Agaricomycetes</taxon>
        <taxon>Auriculariales</taxon>
        <taxon>Exidiaceae</taxon>
        <taxon>Exidia</taxon>
    </lineage>
</organism>
<protein>
    <submittedName>
        <fullName evidence="2">Uncharacterized protein</fullName>
    </submittedName>
</protein>